<keyword evidence="1" id="KW-1133">Transmembrane helix</keyword>
<organism evidence="2 3">
    <name type="scientific">Aeromicrobium senzhongii</name>
    <dbReference type="NCBI Taxonomy" id="2663859"/>
    <lineage>
        <taxon>Bacteria</taxon>
        <taxon>Bacillati</taxon>
        <taxon>Actinomycetota</taxon>
        <taxon>Actinomycetes</taxon>
        <taxon>Propionibacteriales</taxon>
        <taxon>Nocardioidaceae</taxon>
        <taxon>Aeromicrobium</taxon>
    </lineage>
</organism>
<evidence type="ECO:0000313" key="2">
    <source>
        <dbReference type="EMBL" id="MBC9225705.1"/>
    </source>
</evidence>
<feature type="transmembrane region" description="Helical" evidence="1">
    <location>
        <begin position="126"/>
        <end position="146"/>
    </location>
</feature>
<evidence type="ECO:0008006" key="4">
    <source>
        <dbReference type="Google" id="ProtNLM"/>
    </source>
</evidence>
<feature type="transmembrane region" description="Helical" evidence="1">
    <location>
        <begin position="158"/>
        <end position="179"/>
    </location>
</feature>
<dbReference type="AlphaFoldDB" id="A0A8I0ET50"/>
<accession>A0A8I0ET50</accession>
<protein>
    <recommendedName>
        <fullName evidence="4">DUF2637 domain-containing protein</fullName>
    </recommendedName>
</protein>
<dbReference type="EMBL" id="JACTVM010000001">
    <property type="protein sequence ID" value="MBC9225705.1"/>
    <property type="molecule type" value="Genomic_DNA"/>
</dbReference>
<proteinExistence type="predicted"/>
<sequence>MSALRRARQLQPGSVVRWDRLERDAFSAHPEVLAGPKAGSSGPPKPREWLLLAPLGLLAAVVAGAPIWGYVAIAADGSRFATAAPDSDPSVTIAVAGSFYACALVVVLSHIVIWLRNGRPKARMDLGYVGITAVLGAMTTLSVWRRGTAGGVETWDRWIIPVVLATVVSGVHACVLLVIKLRHEASSALSLEGSDALDARTARAAELDDAEQATIRADLDAAIADLERRGIITTAVAARARSLDLGALALTMMSRNRGTGSARLP</sequence>
<keyword evidence="1" id="KW-0472">Membrane</keyword>
<dbReference type="Proteomes" id="UP000620591">
    <property type="component" value="Unassembled WGS sequence"/>
</dbReference>
<feature type="transmembrane region" description="Helical" evidence="1">
    <location>
        <begin position="91"/>
        <end position="114"/>
    </location>
</feature>
<comment type="caution">
    <text evidence="2">The sequence shown here is derived from an EMBL/GenBank/DDBJ whole genome shotgun (WGS) entry which is preliminary data.</text>
</comment>
<evidence type="ECO:0000313" key="3">
    <source>
        <dbReference type="Proteomes" id="UP000620591"/>
    </source>
</evidence>
<evidence type="ECO:0000256" key="1">
    <source>
        <dbReference type="SAM" id="Phobius"/>
    </source>
</evidence>
<keyword evidence="1" id="KW-0812">Transmembrane</keyword>
<reference evidence="2" key="1">
    <citation type="submission" date="2020-09" db="EMBL/GenBank/DDBJ databases">
        <title>Novel species in genus Aeromicrobium.</title>
        <authorList>
            <person name="Zhang G."/>
        </authorList>
    </citation>
    <scope>NUCLEOTIDE SEQUENCE</scope>
    <source>
        <strain evidence="2">Zg-636</strain>
    </source>
</reference>
<dbReference type="RefSeq" id="WP_187768813.1">
    <property type="nucleotide sequence ID" value="NZ_JACTVM010000001.1"/>
</dbReference>
<name>A0A8I0ET50_9ACTN</name>
<gene>
    <name evidence="2" type="ORF">IBG24_05185</name>
</gene>
<feature type="transmembrane region" description="Helical" evidence="1">
    <location>
        <begin position="49"/>
        <end position="71"/>
    </location>
</feature>